<dbReference type="GO" id="GO:0006508">
    <property type="term" value="P:proteolysis"/>
    <property type="evidence" value="ECO:0007669"/>
    <property type="project" value="UniProtKB-KW"/>
</dbReference>
<keyword evidence="4" id="KW-0479">Metal-binding</keyword>
<dbReference type="InterPro" id="IPR011650">
    <property type="entry name" value="Peptidase_M20_dimer"/>
</dbReference>
<gene>
    <name evidence="10" type="primary">pepV</name>
    <name evidence="10" type="ORF">E4K67_18035</name>
</gene>
<evidence type="ECO:0000313" key="11">
    <source>
        <dbReference type="Proteomes" id="UP000298460"/>
    </source>
</evidence>
<dbReference type="EMBL" id="SPQQ01000006">
    <property type="protein sequence ID" value="TGE36994.1"/>
    <property type="molecule type" value="Genomic_DNA"/>
</dbReference>
<evidence type="ECO:0000256" key="3">
    <source>
        <dbReference type="ARBA" id="ARBA00022670"/>
    </source>
</evidence>
<dbReference type="Gene3D" id="3.30.70.360">
    <property type="match status" value="2"/>
</dbReference>
<evidence type="ECO:0000259" key="9">
    <source>
        <dbReference type="Pfam" id="PF07687"/>
    </source>
</evidence>
<comment type="caution">
    <text evidence="10">The sequence shown here is derived from an EMBL/GenBank/DDBJ whole genome shotgun (WGS) entry which is preliminary data.</text>
</comment>
<dbReference type="PANTHER" id="PTHR43808">
    <property type="entry name" value="ACETYLORNITHINE DEACETYLASE"/>
    <property type="match status" value="1"/>
</dbReference>
<reference evidence="10 11" key="1">
    <citation type="submission" date="2019-03" db="EMBL/GenBank/DDBJ databases">
        <title>Draft Genome Sequence of Desulfosporosinus fructosivorans Strain 63.6F, Isolated from Marine Sediment in the Baltic Sea.</title>
        <authorList>
            <person name="Hausmann B."/>
            <person name="Vandieken V."/>
            <person name="Pjevac P."/>
            <person name="Schreck K."/>
            <person name="Herbold C.W."/>
            <person name="Loy A."/>
        </authorList>
    </citation>
    <scope>NUCLEOTIDE SEQUENCE [LARGE SCALE GENOMIC DNA]</scope>
    <source>
        <strain evidence="10 11">63.6F</strain>
    </source>
</reference>
<dbReference type="NCBIfam" id="NF005591">
    <property type="entry name" value="PRK07318.1"/>
    <property type="match status" value="1"/>
</dbReference>
<comment type="similarity">
    <text evidence="2">Belongs to the peptidase M20A family.</text>
</comment>
<dbReference type="SUPFAM" id="SSF53187">
    <property type="entry name" value="Zn-dependent exopeptidases"/>
    <property type="match status" value="1"/>
</dbReference>
<evidence type="ECO:0000256" key="1">
    <source>
        <dbReference type="ARBA" id="ARBA00001947"/>
    </source>
</evidence>
<evidence type="ECO:0000256" key="5">
    <source>
        <dbReference type="ARBA" id="ARBA00022801"/>
    </source>
</evidence>
<evidence type="ECO:0000256" key="6">
    <source>
        <dbReference type="ARBA" id="ARBA00022833"/>
    </source>
</evidence>
<dbReference type="CDD" id="cd03888">
    <property type="entry name" value="M20_PepV"/>
    <property type="match status" value="1"/>
</dbReference>
<keyword evidence="6" id="KW-0862">Zinc</keyword>
<evidence type="ECO:0000256" key="4">
    <source>
        <dbReference type="ARBA" id="ARBA00022723"/>
    </source>
</evidence>
<evidence type="ECO:0000313" key="10">
    <source>
        <dbReference type="EMBL" id="TGE36994.1"/>
    </source>
</evidence>
<dbReference type="Gene3D" id="3.40.630.10">
    <property type="entry name" value="Zn peptidases"/>
    <property type="match status" value="1"/>
</dbReference>
<evidence type="ECO:0000256" key="7">
    <source>
        <dbReference type="ARBA" id="ARBA00022997"/>
    </source>
</evidence>
<dbReference type="GO" id="GO:0006526">
    <property type="term" value="P:L-arginine biosynthetic process"/>
    <property type="evidence" value="ECO:0007669"/>
    <property type="project" value="TreeGrafter"/>
</dbReference>
<dbReference type="GO" id="GO:0008777">
    <property type="term" value="F:acetylornithine deacetylase activity"/>
    <property type="evidence" value="ECO:0007669"/>
    <property type="project" value="TreeGrafter"/>
</dbReference>
<comment type="cofactor">
    <cofactor evidence="1">
        <name>Zn(2+)</name>
        <dbReference type="ChEBI" id="CHEBI:29105"/>
    </cofactor>
</comment>
<name>A0A4Z0R315_9FIRM</name>
<dbReference type="NCBIfam" id="TIGR01887">
    <property type="entry name" value="dipeptidaselike"/>
    <property type="match status" value="1"/>
</dbReference>
<organism evidence="10 11">
    <name type="scientific">Desulfosporosinus fructosivorans</name>
    <dbReference type="NCBI Taxonomy" id="2018669"/>
    <lineage>
        <taxon>Bacteria</taxon>
        <taxon>Bacillati</taxon>
        <taxon>Bacillota</taxon>
        <taxon>Clostridia</taxon>
        <taxon>Eubacteriales</taxon>
        <taxon>Desulfitobacteriaceae</taxon>
        <taxon>Desulfosporosinus</taxon>
    </lineage>
</organism>
<dbReference type="GO" id="GO:0016805">
    <property type="term" value="F:dipeptidase activity"/>
    <property type="evidence" value="ECO:0007669"/>
    <property type="project" value="UniProtKB-KW"/>
</dbReference>
<dbReference type="RefSeq" id="WP_135549185.1">
    <property type="nucleotide sequence ID" value="NZ_SPQQ01000006.1"/>
</dbReference>
<dbReference type="InterPro" id="IPR050072">
    <property type="entry name" value="Peptidase_M20A"/>
</dbReference>
<dbReference type="Pfam" id="PF07687">
    <property type="entry name" value="M20_dimer"/>
    <property type="match status" value="1"/>
</dbReference>
<dbReference type="PROSITE" id="PS00758">
    <property type="entry name" value="ARGE_DAPE_CPG2_1"/>
    <property type="match status" value="1"/>
</dbReference>
<evidence type="ECO:0000256" key="8">
    <source>
        <dbReference type="ARBA" id="ARBA00023049"/>
    </source>
</evidence>
<dbReference type="PANTHER" id="PTHR43808:SF31">
    <property type="entry name" value="N-ACETYL-L-CITRULLINE DEACETYLASE"/>
    <property type="match status" value="1"/>
</dbReference>
<dbReference type="GO" id="GO:0008270">
    <property type="term" value="F:zinc ion binding"/>
    <property type="evidence" value="ECO:0007669"/>
    <property type="project" value="InterPro"/>
</dbReference>
<dbReference type="SUPFAM" id="SSF55031">
    <property type="entry name" value="Bacterial exopeptidase dimerisation domain"/>
    <property type="match status" value="1"/>
</dbReference>
<dbReference type="Pfam" id="PF01546">
    <property type="entry name" value="Peptidase_M20"/>
    <property type="match status" value="1"/>
</dbReference>
<dbReference type="InterPro" id="IPR010964">
    <property type="entry name" value="M20A_pepV-rel"/>
</dbReference>
<dbReference type="InterPro" id="IPR036264">
    <property type="entry name" value="Bact_exopeptidase_dim_dom"/>
</dbReference>
<proteinExistence type="inferred from homology"/>
<accession>A0A4Z0R315</accession>
<dbReference type="AlphaFoldDB" id="A0A4Z0R315"/>
<keyword evidence="5" id="KW-0378">Hydrolase</keyword>
<evidence type="ECO:0000256" key="2">
    <source>
        <dbReference type="ARBA" id="ARBA00006247"/>
    </source>
</evidence>
<keyword evidence="3" id="KW-0645">Protease</keyword>
<dbReference type="InterPro" id="IPR002933">
    <property type="entry name" value="Peptidase_M20"/>
</dbReference>
<dbReference type="Proteomes" id="UP000298460">
    <property type="component" value="Unassembled WGS sequence"/>
</dbReference>
<protein>
    <submittedName>
        <fullName evidence="10">Dipeptidase PepV</fullName>
    </submittedName>
</protein>
<keyword evidence="11" id="KW-1185">Reference proteome</keyword>
<feature type="domain" description="Peptidase M20 dimerisation" evidence="9">
    <location>
        <begin position="255"/>
        <end position="366"/>
    </location>
</feature>
<dbReference type="OrthoDB" id="9761532at2"/>
<keyword evidence="8" id="KW-0482">Metalloprotease</keyword>
<sequence length="467" mass="50372">MRLDQQIDSMKEDLIAAIQACIQIKSVKDDEHGAPGAPFGPGIKEALEWTLGLGEQFGFTVKNVEGYAGHIEMGTGDLLGILGHIDVVPEGDGWSVPPYSGAIKDGKIYGRGALDDKGPSLTALFAMKAIKDANIPLNMRVRLILGTDEESGWADMDYYLKKEEVPKIGFAPDAEFPVIHAEKGILHLELSKSQAKSFPHLVRVQGGERANVVPDVCEVSVKGIAGGIITNKLKDFSFPEGVSAELGSVAIENEMKLIFRGVGAHGSLPQNGKNAVLYALQFLQTLPLSSEELHMLNFILTHPGNGFYGEGFGIALSDEPSGKLSLNLGILELTADNVRFVIDIRYPVTFKRDDIFLPIEKIAQSENFSLKIISQQDAHHVPKDSALVQSLLKAYADVTGLEPFAFAIGGGTYAKALPQGVAFGPVFPGEPDGIHCPDEYISIENLLITTKVYAQAILNLAADPENR</sequence>
<dbReference type="InterPro" id="IPR001261">
    <property type="entry name" value="ArgE/DapE_CS"/>
</dbReference>
<keyword evidence="7" id="KW-0224">Dipeptidase</keyword>
<dbReference type="GO" id="GO:0008237">
    <property type="term" value="F:metallopeptidase activity"/>
    <property type="evidence" value="ECO:0007669"/>
    <property type="project" value="UniProtKB-KW"/>
</dbReference>